<dbReference type="Pfam" id="PF00581">
    <property type="entry name" value="Rhodanese"/>
    <property type="match status" value="1"/>
</dbReference>
<comment type="caution">
    <text evidence="2">The sequence shown here is derived from an EMBL/GenBank/DDBJ whole genome shotgun (WGS) entry which is preliminary data.</text>
</comment>
<sequence>MPDPDRFERLRAEPASVRKRVFRRFTVPLFVLLLVCVVVSAAPGQEARPLWWADMQAEAQAHGYHLLETDVATVGPEFLVLDVRPDYEFRGGHVAGAHNVEFPPTDAAGDAQAIAAALAEVVALAEGTMDRPVAVYCRSFR</sequence>
<evidence type="ECO:0000313" key="2">
    <source>
        <dbReference type="EMBL" id="GFM33693.1"/>
    </source>
</evidence>
<dbReference type="PROSITE" id="PS50206">
    <property type="entry name" value="RHODANESE_3"/>
    <property type="match status" value="1"/>
</dbReference>
<name>A0A7J0BIU6_9BACT</name>
<dbReference type="EMBL" id="BLVO01000013">
    <property type="protein sequence ID" value="GFM33693.1"/>
    <property type="molecule type" value="Genomic_DNA"/>
</dbReference>
<dbReference type="SUPFAM" id="SSF52821">
    <property type="entry name" value="Rhodanese/Cell cycle control phosphatase"/>
    <property type="match status" value="1"/>
</dbReference>
<proteinExistence type="predicted"/>
<accession>A0A7J0BIU6</accession>
<dbReference type="InterPro" id="IPR036873">
    <property type="entry name" value="Rhodanese-like_dom_sf"/>
</dbReference>
<dbReference type="Gene3D" id="3.40.250.10">
    <property type="entry name" value="Rhodanese-like domain"/>
    <property type="match status" value="1"/>
</dbReference>
<dbReference type="InterPro" id="IPR001763">
    <property type="entry name" value="Rhodanese-like_dom"/>
</dbReference>
<dbReference type="CDD" id="cd00158">
    <property type="entry name" value="RHOD"/>
    <property type="match status" value="1"/>
</dbReference>
<organism evidence="2 3">
    <name type="scientific">Desulfovibrio subterraneus</name>
    <dbReference type="NCBI Taxonomy" id="2718620"/>
    <lineage>
        <taxon>Bacteria</taxon>
        <taxon>Pseudomonadati</taxon>
        <taxon>Thermodesulfobacteriota</taxon>
        <taxon>Desulfovibrionia</taxon>
        <taxon>Desulfovibrionales</taxon>
        <taxon>Desulfovibrionaceae</taxon>
        <taxon>Desulfovibrio</taxon>
    </lineage>
</organism>
<dbReference type="AlphaFoldDB" id="A0A7J0BIU6"/>
<keyword evidence="3" id="KW-1185">Reference proteome</keyword>
<dbReference type="Proteomes" id="UP000503840">
    <property type="component" value="Unassembled WGS sequence"/>
</dbReference>
<evidence type="ECO:0000259" key="1">
    <source>
        <dbReference type="PROSITE" id="PS50206"/>
    </source>
</evidence>
<gene>
    <name evidence="2" type="ORF">DSM101010T_20580</name>
</gene>
<evidence type="ECO:0000313" key="3">
    <source>
        <dbReference type="Proteomes" id="UP000503840"/>
    </source>
</evidence>
<protein>
    <recommendedName>
        <fullName evidence="1">Rhodanese domain-containing protein</fullName>
    </recommendedName>
</protein>
<reference evidence="2 3" key="1">
    <citation type="submission" date="2020-05" db="EMBL/GenBank/DDBJ databases">
        <title>Draft genome sequence of Desulfovibrio sp. strain HN2T.</title>
        <authorList>
            <person name="Ueno A."/>
            <person name="Tamazawa S."/>
            <person name="Tamamura S."/>
            <person name="Murakami T."/>
            <person name="Kiyama T."/>
            <person name="Inomata H."/>
            <person name="Amano Y."/>
            <person name="Miyakawa K."/>
            <person name="Tamaki H."/>
            <person name="Naganuma T."/>
            <person name="Kaneko K."/>
        </authorList>
    </citation>
    <scope>NUCLEOTIDE SEQUENCE [LARGE SCALE GENOMIC DNA]</scope>
    <source>
        <strain evidence="2 3">HN2</strain>
    </source>
</reference>
<feature type="domain" description="Rhodanese" evidence="1">
    <location>
        <begin position="74"/>
        <end position="139"/>
    </location>
</feature>